<dbReference type="AlphaFoldDB" id="A5Z7P7"/>
<evidence type="ECO:0000256" key="1">
    <source>
        <dbReference type="SAM" id="Phobius"/>
    </source>
</evidence>
<accession>A5Z7P7</accession>
<reference evidence="2 3" key="1">
    <citation type="submission" date="2007-03" db="EMBL/GenBank/DDBJ databases">
        <authorList>
            <person name="Fulton L."/>
            <person name="Clifton S."/>
            <person name="Fulton B."/>
            <person name="Xu J."/>
            <person name="Minx P."/>
            <person name="Pepin K.H."/>
            <person name="Johnson M."/>
            <person name="Thiruvilangam P."/>
            <person name="Bhonagiri V."/>
            <person name="Nash W.E."/>
            <person name="Mardis E.R."/>
            <person name="Wilson R.K."/>
        </authorList>
    </citation>
    <scope>NUCLEOTIDE SEQUENCE [LARGE SCALE GENOMIC DNA]</scope>
    <source>
        <strain evidence="2 3">ATCC 27560</strain>
    </source>
</reference>
<keyword evidence="1" id="KW-0812">Transmembrane</keyword>
<dbReference type="Proteomes" id="UP000006000">
    <property type="component" value="Unassembled WGS sequence"/>
</dbReference>
<protein>
    <submittedName>
        <fullName evidence="2">Uncharacterized protein</fullName>
    </submittedName>
</protein>
<dbReference type="EMBL" id="AAVL02000035">
    <property type="protein sequence ID" value="EDM50954.1"/>
    <property type="molecule type" value="Genomic_DNA"/>
</dbReference>
<gene>
    <name evidence="2" type="ORF">EUBVEN_01734</name>
</gene>
<sequence length="71" mass="7972">MALASSTGISPFPFLWVNRTMRVYHYSDIRVMAATFPTVAYGSLAWSLALISLLSWVMAFQSVGLPYIKRI</sequence>
<evidence type="ECO:0000313" key="2">
    <source>
        <dbReference type="EMBL" id="EDM50954.1"/>
    </source>
</evidence>
<feature type="transmembrane region" description="Helical" evidence="1">
    <location>
        <begin position="44"/>
        <end position="68"/>
    </location>
</feature>
<evidence type="ECO:0000313" key="3">
    <source>
        <dbReference type="Proteomes" id="UP000006000"/>
    </source>
</evidence>
<keyword evidence="1" id="KW-0472">Membrane</keyword>
<organism evidence="2 3">
    <name type="scientific">Eubacterium ventriosum ATCC 27560</name>
    <dbReference type="NCBI Taxonomy" id="411463"/>
    <lineage>
        <taxon>Bacteria</taxon>
        <taxon>Bacillati</taxon>
        <taxon>Bacillota</taxon>
        <taxon>Clostridia</taxon>
        <taxon>Eubacteriales</taxon>
        <taxon>Eubacteriaceae</taxon>
        <taxon>Eubacterium</taxon>
    </lineage>
</organism>
<comment type="caution">
    <text evidence="2">The sequence shown here is derived from an EMBL/GenBank/DDBJ whole genome shotgun (WGS) entry which is preliminary data.</text>
</comment>
<dbReference type="STRING" id="411463.EUBVEN_01734"/>
<dbReference type="HOGENOM" id="CLU_2734028_0_0_9"/>
<keyword evidence="1" id="KW-1133">Transmembrane helix</keyword>
<name>A5Z7P7_9FIRM</name>
<proteinExistence type="predicted"/>
<reference evidence="2 3" key="2">
    <citation type="submission" date="2007-04" db="EMBL/GenBank/DDBJ databases">
        <title>Draft genome sequence of Eubacterium ventriosum (ATCC 27560).</title>
        <authorList>
            <person name="Sudarsanam P."/>
            <person name="Ley R."/>
            <person name="Guruge J."/>
            <person name="Turnbaugh P.J."/>
            <person name="Mahowald M."/>
            <person name="Liep D."/>
            <person name="Gordon J."/>
        </authorList>
    </citation>
    <scope>NUCLEOTIDE SEQUENCE [LARGE SCALE GENOMIC DNA]</scope>
    <source>
        <strain evidence="2 3">ATCC 27560</strain>
    </source>
</reference>